<evidence type="ECO:0000256" key="5">
    <source>
        <dbReference type="ARBA" id="ARBA00023136"/>
    </source>
</evidence>
<dbReference type="CDD" id="cd13125">
    <property type="entry name" value="MATE_like_10"/>
    <property type="match status" value="1"/>
</dbReference>
<protein>
    <submittedName>
        <fullName evidence="7">Uncharacterized protein</fullName>
    </submittedName>
</protein>
<evidence type="ECO:0000313" key="7">
    <source>
        <dbReference type="EMBL" id="RBA28014.1"/>
    </source>
</evidence>
<reference evidence="7 8" key="1">
    <citation type="submission" date="2018-06" db="EMBL/GenBank/DDBJ databases">
        <title>Flavobacterium tibetense sp. nov., isolated from a wetland YonghuCo on Tibetan Plateau.</title>
        <authorList>
            <person name="Xing P."/>
            <person name="Phurbu D."/>
            <person name="Lu H."/>
        </authorList>
    </citation>
    <scope>NUCLEOTIDE SEQUENCE [LARGE SCALE GENOMIC DNA]</scope>
    <source>
        <strain evidence="7 8">YH5</strain>
    </source>
</reference>
<dbReference type="InterPro" id="IPR050833">
    <property type="entry name" value="Poly_Biosynth_Transport"/>
</dbReference>
<dbReference type="PANTHER" id="PTHR30250:SF30">
    <property type="entry name" value="LIPID III FLIPPASE"/>
    <property type="match status" value="1"/>
</dbReference>
<feature type="transmembrane region" description="Helical" evidence="6">
    <location>
        <begin position="306"/>
        <end position="324"/>
    </location>
</feature>
<feature type="transmembrane region" description="Helical" evidence="6">
    <location>
        <begin position="161"/>
        <end position="180"/>
    </location>
</feature>
<keyword evidence="4 6" id="KW-1133">Transmembrane helix</keyword>
<dbReference type="GO" id="GO:0005886">
    <property type="term" value="C:plasma membrane"/>
    <property type="evidence" value="ECO:0007669"/>
    <property type="project" value="UniProtKB-SubCell"/>
</dbReference>
<organism evidence="7 8">
    <name type="scientific">Flavobacterium tibetense</name>
    <dbReference type="NCBI Taxonomy" id="2233533"/>
    <lineage>
        <taxon>Bacteria</taxon>
        <taxon>Pseudomonadati</taxon>
        <taxon>Bacteroidota</taxon>
        <taxon>Flavobacteriia</taxon>
        <taxon>Flavobacteriales</taxon>
        <taxon>Flavobacteriaceae</taxon>
        <taxon>Flavobacterium</taxon>
    </lineage>
</organism>
<evidence type="ECO:0000313" key="8">
    <source>
        <dbReference type="Proteomes" id="UP000253319"/>
    </source>
</evidence>
<feature type="transmembrane region" description="Helical" evidence="6">
    <location>
        <begin position="226"/>
        <end position="248"/>
    </location>
</feature>
<evidence type="ECO:0000256" key="1">
    <source>
        <dbReference type="ARBA" id="ARBA00004651"/>
    </source>
</evidence>
<dbReference type="EMBL" id="QLST01000010">
    <property type="protein sequence ID" value="RBA28014.1"/>
    <property type="molecule type" value="Genomic_DNA"/>
</dbReference>
<evidence type="ECO:0000256" key="3">
    <source>
        <dbReference type="ARBA" id="ARBA00022692"/>
    </source>
</evidence>
<feature type="transmembrane region" description="Helical" evidence="6">
    <location>
        <begin position="88"/>
        <end position="108"/>
    </location>
</feature>
<name>A0A365P0X7_9FLAO</name>
<feature type="transmembrane region" description="Helical" evidence="6">
    <location>
        <begin position="401"/>
        <end position="419"/>
    </location>
</feature>
<keyword evidence="2" id="KW-1003">Cell membrane</keyword>
<feature type="transmembrane region" description="Helical" evidence="6">
    <location>
        <begin position="128"/>
        <end position="149"/>
    </location>
</feature>
<feature type="transmembrane region" description="Helical" evidence="6">
    <location>
        <begin position="268"/>
        <end position="286"/>
    </location>
</feature>
<keyword evidence="5 6" id="KW-0472">Membrane</keyword>
<dbReference type="InterPro" id="IPR044550">
    <property type="entry name" value="WzxE"/>
</dbReference>
<evidence type="ECO:0000256" key="4">
    <source>
        <dbReference type="ARBA" id="ARBA00022989"/>
    </source>
</evidence>
<evidence type="ECO:0000256" key="6">
    <source>
        <dbReference type="SAM" id="Phobius"/>
    </source>
</evidence>
<dbReference type="GO" id="GO:0009246">
    <property type="term" value="P:enterobacterial common antigen biosynthetic process"/>
    <property type="evidence" value="ECO:0007669"/>
    <property type="project" value="InterPro"/>
</dbReference>
<keyword evidence="3 6" id="KW-0812">Transmembrane</keyword>
<evidence type="ECO:0000256" key="2">
    <source>
        <dbReference type="ARBA" id="ARBA00022475"/>
    </source>
</evidence>
<dbReference type="PANTHER" id="PTHR30250">
    <property type="entry name" value="PST FAMILY PREDICTED COLANIC ACID TRANSPORTER"/>
    <property type="match status" value="1"/>
</dbReference>
<feature type="transmembrane region" description="Helical" evidence="6">
    <location>
        <begin position="54"/>
        <end position="76"/>
    </location>
</feature>
<feature type="transmembrane region" description="Helical" evidence="6">
    <location>
        <begin position="186"/>
        <end position="205"/>
    </location>
</feature>
<comment type="subcellular location">
    <subcellularLocation>
        <location evidence="1">Cell membrane</location>
        <topology evidence="1">Multi-pass membrane protein</topology>
    </subcellularLocation>
</comment>
<gene>
    <name evidence="7" type="ORF">DPN68_08840</name>
</gene>
<dbReference type="Pfam" id="PF01943">
    <property type="entry name" value="Polysacc_synt"/>
    <property type="match status" value="1"/>
</dbReference>
<feature type="transmembrane region" description="Helical" evidence="6">
    <location>
        <begin position="344"/>
        <end position="366"/>
    </location>
</feature>
<comment type="caution">
    <text evidence="7">The sequence shown here is derived from an EMBL/GenBank/DDBJ whole genome shotgun (WGS) entry which is preliminary data.</text>
</comment>
<dbReference type="InterPro" id="IPR002797">
    <property type="entry name" value="Polysacc_synth"/>
</dbReference>
<feature type="transmembrane region" description="Helical" evidence="6">
    <location>
        <begin position="21"/>
        <end position="42"/>
    </location>
</feature>
<keyword evidence="8" id="KW-1185">Reference proteome</keyword>
<dbReference type="Proteomes" id="UP000253319">
    <property type="component" value="Unassembled WGS sequence"/>
</dbReference>
<dbReference type="AlphaFoldDB" id="A0A365P0X7"/>
<accession>A0A365P0X7</accession>
<sequence>MDVFKKITQNQLFKVTSMSSFSILVRLITGFLSSKVIAYFVGPSGMALMGNLRSFTSLLESVGTLGIQNGVLQNVAKNHQDRAQLNHFIRLIFWTLLLFSLLISTMLFFGNSYFGKMIFNTQSEYNFILNFVAFFLPFQVLHLFFITVLNGFSYYKKVTLISIYGYVVSLLISFTFIWYYGIFGALVSVSVTSLLLFLFSSFYFFKEFSFKIIFSRVQIDFATLKGLIPFGIMSLFTAVLTPILYIFVRNLIAKEVSIEASGWFEAMQRISGFYFMFISTLVSFYFLPELIKTNSESEKIAITTKFYKRVIPTFALVLIGIYFTKDFVIQILLTSDFYQVRELFAWQLLGDFFKGMSLILGIRFYVVKDLKGYLLTESISFLVFFIASWFLIPIFGATGAVISYATTYFIYFLALVFYFRKAIFNS</sequence>
<feature type="transmembrane region" description="Helical" evidence="6">
    <location>
        <begin position="373"/>
        <end position="395"/>
    </location>
</feature>
<proteinExistence type="predicted"/>